<feature type="compositionally biased region" description="Basic and acidic residues" evidence="2">
    <location>
        <begin position="73"/>
        <end position="88"/>
    </location>
</feature>
<dbReference type="Proteomes" id="UP000462363">
    <property type="component" value="Unassembled WGS sequence"/>
</dbReference>
<proteinExistence type="inferred from homology"/>
<dbReference type="GO" id="GO:0009253">
    <property type="term" value="P:peptidoglycan catabolic process"/>
    <property type="evidence" value="ECO:0007669"/>
    <property type="project" value="InterPro"/>
</dbReference>
<dbReference type="Pfam" id="PF01183">
    <property type="entry name" value="Glyco_hydro_25"/>
    <property type="match status" value="1"/>
</dbReference>
<dbReference type="GO" id="GO:0016998">
    <property type="term" value="P:cell wall macromolecule catabolic process"/>
    <property type="evidence" value="ECO:0007669"/>
    <property type="project" value="InterPro"/>
</dbReference>
<evidence type="ECO:0000313" key="3">
    <source>
        <dbReference type="EMBL" id="MSS40907.1"/>
    </source>
</evidence>
<dbReference type="SUPFAM" id="SSF51445">
    <property type="entry name" value="(Trans)glycosidases"/>
    <property type="match status" value="1"/>
</dbReference>
<accession>A0A844F9Z1</accession>
<dbReference type="RefSeq" id="WP_154321925.1">
    <property type="nucleotide sequence ID" value="NZ_CP045695.1"/>
</dbReference>
<protein>
    <recommendedName>
        <fullName evidence="5">Lysozyme</fullName>
    </recommendedName>
</protein>
<name>A0A844F9Z1_CLOSV</name>
<dbReference type="EMBL" id="VUMB01000022">
    <property type="protein sequence ID" value="MSS40907.1"/>
    <property type="molecule type" value="Genomic_DNA"/>
</dbReference>
<dbReference type="AlphaFoldDB" id="A0A844F9Z1"/>
<evidence type="ECO:0000256" key="2">
    <source>
        <dbReference type="SAM" id="MobiDB-lite"/>
    </source>
</evidence>
<comment type="similarity">
    <text evidence="1">Belongs to the glycosyl hydrolase 25 family.</text>
</comment>
<evidence type="ECO:0000313" key="4">
    <source>
        <dbReference type="Proteomes" id="UP000462363"/>
    </source>
</evidence>
<dbReference type="Gene3D" id="3.20.20.80">
    <property type="entry name" value="Glycosidases"/>
    <property type="match status" value="1"/>
</dbReference>
<comment type="caution">
    <text evidence="3">The sequence shown here is derived from an EMBL/GenBank/DDBJ whole genome shotgun (WGS) entry which is preliminary data.</text>
</comment>
<dbReference type="PANTHER" id="PTHR34135:SF2">
    <property type="entry name" value="LYSOZYME"/>
    <property type="match status" value="1"/>
</dbReference>
<reference evidence="3 4" key="1">
    <citation type="submission" date="2019-08" db="EMBL/GenBank/DDBJ databases">
        <title>In-depth cultivation of the pig gut microbiome towards novel bacterial diversity and tailored functional studies.</title>
        <authorList>
            <person name="Wylensek D."/>
            <person name="Hitch T.C.A."/>
            <person name="Clavel T."/>
        </authorList>
    </citation>
    <scope>NUCLEOTIDE SEQUENCE [LARGE SCALE GENOMIC DNA]</scope>
    <source>
        <strain evidence="3 4">BL-389-WT-3D</strain>
    </source>
</reference>
<feature type="region of interest" description="Disordered" evidence="2">
    <location>
        <begin position="73"/>
        <end position="98"/>
    </location>
</feature>
<gene>
    <name evidence="3" type="ORF">FYJ37_11240</name>
</gene>
<dbReference type="GO" id="GO:0003796">
    <property type="term" value="F:lysozyme activity"/>
    <property type="evidence" value="ECO:0007669"/>
    <property type="project" value="InterPro"/>
</dbReference>
<evidence type="ECO:0000256" key="1">
    <source>
        <dbReference type="ARBA" id="ARBA00010646"/>
    </source>
</evidence>
<sequence length="124" mass="14080">MSIHGIDVSGFQGSIDWEAVRASQIQFAMIRAGYGEGTVDREFRRNAIQCNQVGLPFGVYWFSYAYIPEMARQEANDRGRTTAPERHSQSQPDLCGNYDQSMRGRRENWPGIQILEAGPFFIIS</sequence>
<evidence type="ECO:0008006" key="5">
    <source>
        <dbReference type="Google" id="ProtNLM"/>
    </source>
</evidence>
<dbReference type="GO" id="GO:0016052">
    <property type="term" value="P:carbohydrate catabolic process"/>
    <property type="evidence" value="ECO:0007669"/>
    <property type="project" value="TreeGrafter"/>
</dbReference>
<dbReference type="PANTHER" id="PTHR34135">
    <property type="entry name" value="LYSOZYME"/>
    <property type="match status" value="1"/>
</dbReference>
<dbReference type="PROSITE" id="PS51904">
    <property type="entry name" value="GLYCOSYL_HYDROL_F25_2"/>
    <property type="match status" value="1"/>
</dbReference>
<organism evidence="3 4">
    <name type="scientific">Clostridium scindens (strain JCM 10418 / VPI 12708)</name>
    <dbReference type="NCBI Taxonomy" id="29347"/>
    <lineage>
        <taxon>Bacteria</taxon>
        <taxon>Bacillati</taxon>
        <taxon>Bacillota</taxon>
        <taxon>Clostridia</taxon>
        <taxon>Lachnospirales</taxon>
        <taxon>Lachnospiraceae</taxon>
    </lineage>
</organism>
<dbReference type="InterPro" id="IPR002053">
    <property type="entry name" value="Glyco_hydro_25"/>
</dbReference>
<dbReference type="InterPro" id="IPR017853">
    <property type="entry name" value="GH"/>
</dbReference>